<feature type="domain" description="Septum formation inhibitor MinC C-terminal" evidence="7">
    <location>
        <begin position="111"/>
        <end position="208"/>
    </location>
</feature>
<protein>
    <recommendedName>
        <fullName evidence="6">Probable septum site-determining protein MinC</fullName>
    </recommendedName>
</protein>
<organism evidence="8 9">
    <name type="scientific">Phenylobacterium montanum</name>
    <dbReference type="NCBI Taxonomy" id="2823693"/>
    <lineage>
        <taxon>Bacteria</taxon>
        <taxon>Pseudomonadati</taxon>
        <taxon>Pseudomonadota</taxon>
        <taxon>Alphaproteobacteria</taxon>
        <taxon>Caulobacterales</taxon>
        <taxon>Caulobacteraceae</taxon>
        <taxon>Phenylobacterium</taxon>
    </lineage>
</organism>
<dbReference type="InterPro" id="IPR016098">
    <property type="entry name" value="CAP/MinC_C"/>
</dbReference>
<dbReference type="EMBL" id="CP073078">
    <property type="protein sequence ID" value="QUD90626.1"/>
    <property type="molecule type" value="Genomic_DNA"/>
</dbReference>
<reference evidence="8" key="1">
    <citation type="submission" date="2021-04" db="EMBL/GenBank/DDBJ databases">
        <title>The complete genome sequence of Caulobacter sp. S6.</title>
        <authorList>
            <person name="Tang Y."/>
            <person name="Ouyang W."/>
            <person name="Liu Q."/>
            <person name="Huang B."/>
            <person name="Guo Z."/>
            <person name="Lei P."/>
        </authorList>
    </citation>
    <scope>NUCLEOTIDE SEQUENCE</scope>
    <source>
        <strain evidence="8">S6</strain>
    </source>
</reference>
<keyword evidence="2 6" id="KW-0132">Cell division</keyword>
<dbReference type="Pfam" id="PF03775">
    <property type="entry name" value="MinC_C"/>
    <property type="match status" value="1"/>
</dbReference>
<dbReference type="AlphaFoldDB" id="A0A975G5V9"/>
<dbReference type="GO" id="GO:0000902">
    <property type="term" value="P:cell morphogenesis"/>
    <property type="evidence" value="ECO:0007669"/>
    <property type="project" value="InterPro"/>
</dbReference>
<dbReference type="PANTHER" id="PTHR34108:SF1">
    <property type="entry name" value="SEPTUM SITE-DETERMINING PROTEIN MINC"/>
    <property type="match status" value="1"/>
</dbReference>
<evidence type="ECO:0000256" key="4">
    <source>
        <dbReference type="ARBA" id="ARBA00023306"/>
    </source>
</evidence>
<evidence type="ECO:0000256" key="6">
    <source>
        <dbReference type="HAMAP-Rule" id="MF_00267"/>
    </source>
</evidence>
<dbReference type="Gene3D" id="3.30.70.260">
    <property type="match status" value="1"/>
</dbReference>
<keyword evidence="3 6" id="KW-0717">Septation</keyword>
<dbReference type="InterPro" id="IPR005526">
    <property type="entry name" value="Septum_form_inhib_MinC_C"/>
</dbReference>
<evidence type="ECO:0000256" key="2">
    <source>
        <dbReference type="ARBA" id="ARBA00022618"/>
    </source>
</evidence>
<keyword evidence="9" id="KW-1185">Reference proteome</keyword>
<dbReference type="PANTHER" id="PTHR34108">
    <property type="entry name" value="SEPTUM SITE-DETERMINING PROTEIN MINC"/>
    <property type="match status" value="1"/>
</dbReference>
<dbReference type="HAMAP" id="MF_00267">
    <property type="entry name" value="MinC"/>
    <property type="match status" value="1"/>
</dbReference>
<keyword evidence="4 6" id="KW-0131">Cell cycle</keyword>
<evidence type="ECO:0000259" key="7">
    <source>
        <dbReference type="Pfam" id="PF03775"/>
    </source>
</evidence>
<evidence type="ECO:0000313" key="8">
    <source>
        <dbReference type="EMBL" id="QUD90626.1"/>
    </source>
</evidence>
<dbReference type="InterPro" id="IPR036145">
    <property type="entry name" value="MinC_C_sf"/>
</dbReference>
<dbReference type="GO" id="GO:1901891">
    <property type="term" value="P:regulation of cell septum assembly"/>
    <property type="evidence" value="ECO:0007669"/>
    <property type="project" value="InterPro"/>
</dbReference>
<dbReference type="Proteomes" id="UP000676409">
    <property type="component" value="Chromosome"/>
</dbReference>
<comment type="subunit">
    <text evidence="6">Interacts with MinD and FtsZ.</text>
</comment>
<dbReference type="InterPro" id="IPR013033">
    <property type="entry name" value="MinC"/>
</dbReference>
<evidence type="ECO:0000256" key="1">
    <source>
        <dbReference type="ARBA" id="ARBA00006291"/>
    </source>
</evidence>
<sequence>MALIVEPEAPLGDWFAALDRHLQRAAVFFADRPVVADLARIVGGETAQGLVVEALDELARRNLRVIGVEGAEPSLLAKTRWGHLPTVLHGALREETDAGESQADGPQALLVERPVRSGESIYFEAGDVTVVGSVASGAEVIAGGSIHVYGALRGRAIAGLKTGDAARIFCRRLDAELLAVNGVYRTAEDWGESLRDSAVQAWCDRGMLRVLALD</sequence>
<gene>
    <name evidence="6 8" type="primary">minC</name>
    <name evidence="8" type="ORF">KCG34_00830</name>
</gene>
<dbReference type="GO" id="GO:0000917">
    <property type="term" value="P:division septum assembly"/>
    <property type="evidence" value="ECO:0007669"/>
    <property type="project" value="UniProtKB-KW"/>
</dbReference>
<comment type="function">
    <text evidence="5 6">Cell division inhibitor that blocks the formation of polar Z ring septums. Rapidly oscillates between the poles of the cell to destabilize FtsZ filaments that have formed before they mature into polar Z rings. Prevents FtsZ polymerization.</text>
</comment>
<accession>A0A975G5V9</accession>
<evidence type="ECO:0000256" key="5">
    <source>
        <dbReference type="ARBA" id="ARBA00025606"/>
    </source>
</evidence>
<dbReference type="KEGG" id="caul:KCG34_00830"/>
<evidence type="ECO:0000256" key="3">
    <source>
        <dbReference type="ARBA" id="ARBA00023210"/>
    </source>
</evidence>
<dbReference type="Gene3D" id="2.160.20.70">
    <property type="match status" value="1"/>
</dbReference>
<dbReference type="SUPFAM" id="SSF63848">
    <property type="entry name" value="Cell-division inhibitor MinC, C-terminal domain"/>
    <property type="match status" value="1"/>
</dbReference>
<dbReference type="NCBIfam" id="TIGR01222">
    <property type="entry name" value="minC"/>
    <property type="match status" value="1"/>
</dbReference>
<proteinExistence type="inferred from homology"/>
<evidence type="ECO:0000313" key="9">
    <source>
        <dbReference type="Proteomes" id="UP000676409"/>
    </source>
</evidence>
<name>A0A975G5V9_9CAUL</name>
<comment type="similarity">
    <text evidence="1 6">Belongs to the MinC family.</text>
</comment>